<dbReference type="EMBL" id="MNCJ02000329">
    <property type="protein sequence ID" value="KAF5768648.1"/>
    <property type="molecule type" value="Genomic_DNA"/>
</dbReference>
<keyword evidence="2" id="KW-0175">Coiled coil</keyword>
<feature type="compositionally biased region" description="Low complexity" evidence="3">
    <location>
        <begin position="1015"/>
        <end position="1025"/>
    </location>
</feature>
<accession>A0A9K3E887</accession>
<dbReference type="InterPro" id="IPR036875">
    <property type="entry name" value="Znf_CCHC_sf"/>
</dbReference>
<evidence type="ECO:0000313" key="5">
    <source>
        <dbReference type="EMBL" id="KAF5768648.1"/>
    </source>
</evidence>
<gene>
    <name evidence="5" type="ORF">HanXRQr2_Chr14g0638811</name>
</gene>
<feature type="region of interest" description="Disordered" evidence="3">
    <location>
        <begin position="276"/>
        <end position="306"/>
    </location>
</feature>
<dbReference type="Pfam" id="PF00098">
    <property type="entry name" value="zf-CCHC"/>
    <property type="match status" value="2"/>
</dbReference>
<name>A0A9K3E887_HELAN</name>
<dbReference type="GO" id="GO:0003676">
    <property type="term" value="F:nucleic acid binding"/>
    <property type="evidence" value="ECO:0007669"/>
    <property type="project" value="InterPro"/>
</dbReference>
<protein>
    <submittedName>
        <fullName evidence="5">Transcription factor interactor and regulator CCHC(Zn) family</fullName>
    </submittedName>
</protein>
<reference evidence="5" key="2">
    <citation type="submission" date="2020-06" db="EMBL/GenBank/DDBJ databases">
        <title>Helianthus annuus Genome sequencing and assembly Release 2.</title>
        <authorList>
            <person name="Gouzy J."/>
            <person name="Langlade N."/>
            <person name="Munos S."/>
        </authorList>
    </citation>
    <scope>NUCLEOTIDE SEQUENCE</scope>
    <source>
        <tissue evidence="5">Leaves</tissue>
    </source>
</reference>
<sequence>MSNNGEEFYNTFYNAFTSESSDRRSELKEYSKEISDNLKFENMYGSQQKPPKLMKVEDYNWWKNRFEGWVKAFAPESWLKLVTEYQAPEKAEGELIEEKDFTEKDVKNVVAEYRMITLIKQSVREDIISLLEQEKTSKKLWEALERKCVGSNEIVKNKKKLLRKEFEVFSCMKNESVCKMLERFGHLKMELVRYKIDYSEELMVDKLFDALPNDQDWQYFALMLKNTIKPDDLKVDLLIERLESHELELKRSKVNSPAYQQNVEIYYRGNVPNAGSPKTTFSTESSKTVNNESLHSGSSSNTSDQTASKNVFQCNIAIDLKNGQNFSEESAKQQMVFLASVLESYEGLVAGKIGNTNLTKEEYDQIDPEEMELMDIRWCMASAVRRAQRFMEITGRKSIGGPSTKLGFDKSKVTCFKCKQKGHFKRECRNLYVAEDSENPFNEDYYKKAIYHQNKSEPPRLKQQEEKLRALAVIYEDEGYDWGKEVLPEQDAVGYAFVAKNDHDTWWRRDSARWEIGKLYEPFQEAQRVNRWNEELECYLDPQGNPVVDPSKVDFEAVTNVFPSERVFNTKRLSDSSYLPELMNKLREVFETSLPKVVEMKKRKEEELKKMIEEVKTVAKLAGEENQKAEEEQKPKEMEEKVEKIQETKEAEHAEVSITEVIKSSELSNVELVVEKENKCRNCIEKCKACTEKEEIIKTKDNEMNKLENALKLKCKERIDTEQSLKLKVEKLRQKCHDFEKENTVLKEKCDTKCVDCIEKESKFLELQKQYDSLKWSSQRVQEAYDTLKSQVKSFDQRLSETLTTKEMYERQFKEKQIELNKRVDEIANLKQVLAEKEKIVTKLQSYHNSSYILERIFNITPDDKDTNDCKKGIGSEFHQVPPPLRDNYTFYDEEKVAKGLNIVDQLPESIDVTYTKSDDADDSEVVCKVGDSVLKGKSESQDEGEGNLYDGYLKDTKSEKNLNDDSKGLVYTMIGSDKLFLDVVFPIQNVISVKIDKVFKMVEIEKSEMSKFAGKGFKGSSNKPGSKKKNMKSGLGYKKKHNQNRTERSNFQTKMNFVQGKSFTEEEKFKIGKQSNAEFEAMKKKQQQPKDVSKKVCFKCDQIGHVARKCPNPKPVDVETQKSESVKPRSIRFDSRQTWRYTTNKFASNQNWKSNPNRFNFRQIWNSHTPRMRTSWSRKTSVGVTKPQKIWKPKNVVQTQKVQKETNFYKRGTPEGQVWSVKKSVDLMKDKNVGMKIEKQKQIWKSKTDTISSTSEVKTSEDSDVVAYDANLPALKAENFKIQVIIAAEDCESVAQEEVEDPWFWSDRELVCCLFTLNKW</sequence>
<evidence type="ECO:0000259" key="4">
    <source>
        <dbReference type="PROSITE" id="PS50158"/>
    </source>
</evidence>
<dbReference type="Pfam" id="PF14223">
    <property type="entry name" value="Retrotran_gag_2"/>
    <property type="match status" value="1"/>
</dbReference>
<dbReference type="PROSITE" id="PS50158">
    <property type="entry name" value="ZF_CCHC"/>
    <property type="match status" value="2"/>
</dbReference>
<feature type="domain" description="CCHC-type" evidence="4">
    <location>
        <begin position="415"/>
        <end position="430"/>
    </location>
</feature>
<organism evidence="5 6">
    <name type="scientific">Helianthus annuus</name>
    <name type="common">Common sunflower</name>
    <dbReference type="NCBI Taxonomy" id="4232"/>
    <lineage>
        <taxon>Eukaryota</taxon>
        <taxon>Viridiplantae</taxon>
        <taxon>Streptophyta</taxon>
        <taxon>Embryophyta</taxon>
        <taxon>Tracheophyta</taxon>
        <taxon>Spermatophyta</taxon>
        <taxon>Magnoliopsida</taxon>
        <taxon>eudicotyledons</taxon>
        <taxon>Gunneridae</taxon>
        <taxon>Pentapetalae</taxon>
        <taxon>asterids</taxon>
        <taxon>campanulids</taxon>
        <taxon>Asterales</taxon>
        <taxon>Asteraceae</taxon>
        <taxon>Asteroideae</taxon>
        <taxon>Heliantheae alliance</taxon>
        <taxon>Heliantheae</taxon>
        <taxon>Helianthus</taxon>
    </lineage>
</organism>
<dbReference type="Gramene" id="mRNA:HanXRQr2_Chr14g0638811">
    <property type="protein sequence ID" value="mRNA:HanXRQr2_Chr14g0638811"/>
    <property type="gene ID" value="HanXRQr2_Chr14g0638811"/>
</dbReference>
<evidence type="ECO:0000256" key="1">
    <source>
        <dbReference type="PROSITE-ProRule" id="PRU00047"/>
    </source>
</evidence>
<reference evidence="5" key="1">
    <citation type="journal article" date="2017" name="Nature">
        <title>The sunflower genome provides insights into oil metabolism, flowering and Asterid evolution.</title>
        <authorList>
            <person name="Badouin H."/>
            <person name="Gouzy J."/>
            <person name="Grassa C.J."/>
            <person name="Murat F."/>
            <person name="Staton S.E."/>
            <person name="Cottret L."/>
            <person name="Lelandais-Briere C."/>
            <person name="Owens G.L."/>
            <person name="Carrere S."/>
            <person name="Mayjonade B."/>
            <person name="Legrand L."/>
            <person name="Gill N."/>
            <person name="Kane N.C."/>
            <person name="Bowers J.E."/>
            <person name="Hubner S."/>
            <person name="Bellec A."/>
            <person name="Berard A."/>
            <person name="Berges H."/>
            <person name="Blanchet N."/>
            <person name="Boniface M.C."/>
            <person name="Brunel D."/>
            <person name="Catrice O."/>
            <person name="Chaidir N."/>
            <person name="Claudel C."/>
            <person name="Donnadieu C."/>
            <person name="Faraut T."/>
            <person name="Fievet G."/>
            <person name="Helmstetter N."/>
            <person name="King M."/>
            <person name="Knapp S.J."/>
            <person name="Lai Z."/>
            <person name="Le Paslier M.C."/>
            <person name="Lippi Y."/>
            <person name="Lorenzon L."/>
            <person name="Mandel J.R."/>
            <person name="Marage G."/>
            <person name="Marchand G."/>
            <person name="Marquand E."/>
            <person name="Bret-Mestries E."/>
            <person name="Morien E."/>
            <person name="Nambeesan S."/>
            <person name="Nguyen T."/>
            <person name="Pegot-Espagnet P."/>
            <person name="Pouilly N."/>
            <person name="Raftis F."/>
            <person name="Sallet E."/>
            <person name="Schiex T."/>
            <person name="Thomas J."/>
            <person name="Vandecasteele C."/>
            <person name="Vares D."/>
            <person name="Vear F."/>
            <person name="Vautrin S."/>
            <person name="Crespi M."/>
            <person name="Mangin B."/>
            <person name="Burke J.M."/>
            <person name="Salse J."/>
            <person name="Munos S."/>
            <person name="Vincourt P."/>
            <person name="Rieseberg L.H."/>
            <person name="Langlade N.B."/>
        </authorList>
    </citation>
    <scope>NUCLEOTIDE SEQUENCE</scope>
    <source>
        <tissue evidence="5">Leaves</tissue>
    </source>
</reference>
<dbReference type="SUPFAM" id="SSF57756">
    <property type="entry name" value="Retrovirus zinc finger-like domains"/>
    <property type="match status" value="2"/>
</dbReference>
<evidence type="ECO:0000313" key="6">
    <source>
        <dbReference type="Proteomes" id="UP000215914"/>
    </source>
</evidence>
<keyword evidence="1" id="KW-0479">Metal-binding</keyword>
<feature type="domain" description="CCHC-type" evidence="4">
    <location>
        <begin position="1098"/>
        <end position="1113"/>
    </location>
</feature>
<feature type="region of interest" description="Disordered" evidence="3">
    <location>
        <begin position="1014"/>
        <end position="1052"/>
    </location>
</feature>
<comment type="caution">
    <text evidence="5">The sequence shown here is derived from an EMBL/GenBank/DDBJ whole genome shotgun (WGS) entry which is preliminary data.</text>
</comment>
<keyword evidence="1" id="KW-0862">Zinc</keyword>
<keyword evidence="6" id="KW-1185">Reference proteome</keyword>
<feature type="coiled-coil region" evidence="2">
    <location>
        <begin position="601"/>
        <end position="648"/>
    </location>
</feature>
<feature type="coiled-coil region" evidence="2">
    <location>
        <begin position="690"/>
        <end position="749"/>
    </location>
</feature>
<dbReference type="GO" id="GO:0008270">
    <property type="term" value="F:zinc ion binding"/>
    <property type="evidence" value="ECO:0007669"/>
    <property type="project" value="UniProtKB-KW"/>
</dbReference>
<dbReference type="SMART" id="SM00343">
    <property type="entry name" value="ZnF_C2HC"/>
    <property type="match status" value="2"/>
</dbReference>
<dbReference type="Proteomes" id="UP000215914">
    <property type="component" value="Unassembled WGS sequence"/>
</dbReference>
<dbReference type="InterPro" id="IPR001878">
    <property type="entry name" value="Znf_CCHC"/>
</dbReference>
<keyword evidence="1" id="KW-0863">Zinc-finger</keyword>
<evidence type="ECO:0000256" key="3">
    <source>
        <dbReference type="SAM" id="MobiDB-lite"/>
    </source>
</evidence>
<feature type="compositionally biased region" description="Basic residues" evidence="3">
    <location>
        <begin position="1026"/>
        <end position="1044"/>
    </location>
</feature>
<dbReference type="Gene3D" id="4.10.60.10">
    <property type="entry name" value="Zinc finger, CCHC-type"/>
    <property type="match status" value="2"/>
</dbReference>
<evidence type="ECO:0000256" key="2">
    <source>
        <dbReference type="SAM" id="Coils"/>
    </source>
</evidence>
<proteinExistence type="predicted"/>